<dbReference type="InterPro" id="IPR021254">
    <property type="entry name" value="DUF2806"/>
</dbReference>
<evidence type="ECO:0008006" key="3">
    <source>
        <dbReference type="Google" id="ProtNLM"/>
    </source>
</evidence>
<proteinExistence type="predicted"/>
<dbReference type="AlphaFoldDB" id="A0A1N7L0W7"/>
<accession>A0A1N7L0W7</accession>
<keyword evidence="2" id="KW-1185">Reference proteome</keyword>
<gene>
    <name evidence="1" type="ORF">SAMN05421686_103209</name>
</gene>
<evidence type="ECO:0000313" key="1">
    <source>
        <dbReference type="EMBL" id="SIS67396.1"/>
    </source>
</evidence>
<dbReference type="Pfam" id="PF10987">
    <property type="entry name" value="DUF2806"/>
    <property type="match status" value="1"/>
</dbReference>
<dbReference type="STRING" id="484498.SAMN05421686_103209"/>
<sequence length="226" mass="25615">MSIHVAEDVLSQDVQEPSDRDVDDDWLYFWRDYEGKVSAEELQELWGRVLAGEVKNPGTYSVRTLDFLKVLSREEAELISKAAQFVIDGRIFRGKDEFLEESGLILPQMLHLQDIGVLSGLESLGFKATYTSIKPDCFYLGLVASNRILLIEGEDTNKEAEAEVYLVTSIGREVLKLASFKVNEGYLKSVAKDYVKKGFKVSVADWTWVSDREGRYSNRIEITDNA</sequence>
<name>A0A1N7L0W7_9GAMM</name>
<dbReference type="EMBL" id="FTOH01000003">
    <property type="protein sequence ID" value="SIS67396.1"/>
    <property type="molecule type" value="Genomic_DNA"/>
</dbReference>
<protein>
    <recommendedName>
        <fullName evidence="3">DUF2806 domain-containing protein</fullName>
    </recommendedName>
</protein>
<evidence type="ECO:0000313" key="2">
    <source>
        <dbReference type="Proteomes" id="UP000185639"/>
    </source>
</evidence>
<organism evidence="1 2">
    <name type="scientific">Thalassolituus maritimus</name>
    <dbReference type="NCBI Taxonomy" id="484498"/>
    <lineage>
        <taxon>Bacteria</taxon>
        <taxon>Pseudomonadati</taxon>
        <taxon>Pseudomonadota</taxon>
        <taxon>Gammaproteobacteria</taxon>
        <taxon>Oceanospirillales</taxon>
        <taxon>Oceanospirillaceae</taxon>
        <taxon>Thalassolituus</taxon>
    </lineage>
</organism>
<dbReference type="Proteomes" id="UP000185639">
    <property type="component" value="Unassembled WGS sequence"/>
</dbReference>
<reference evidence="2" key="1">
    <citation type="submission" date="2017-01" db="EMBL/GenBank/DDBJ databases">
        <authorList>
            <person name="Varghese N."/>
            <person name="Submissions S."/>
        </authorList>
    </citation>
    <scope>NUCLEOTIDE SEQUENCE [LARGE SCALE GENOMIC DNA]</scope>
    <source>
        <strain evidence="2">DSM 24913</strain>
    </source>
</reference>